<dbReference type="InterPro" id="IPR025997">
    <property type="entry name" value="SBP_2_dom"/>
</dbReference>
<dbReference type="RefSeq" id="WP_118039926.1">
    <property type="nucleotide sequence ID" value="NZ_JACOQE010000005.1"/>
</dbReference>
<evidence type="ECO:0000259" key="5">
    <source>
        <dbReference type="Pfam" id="PF13407"/>
    </source>
</evidence>
<accession>A0ABR7I2T6</accession>
<dbReference type="PANTHER" id="PTHR46847:SF1">
    <property type="entry name" value="D-ALLOSE-BINDING PERIPLASMIC PROTEIN-RELATED"/>
    <property type="match status" value="1"/>
</dbReference>
<dbReference type="InterPro" id="IPR028082">
    <property type="entry name" value="Peripla_BP_I"/>
</dbReference>
<gene>
    <name evidence="6" type="ORF">H8Z79_10250</name>
</gene>
<dbReference type="Gene3D" id="3.40.50.2300">
    <property type="match status" value="2"/>
</dbReference>
<comment type="similarity">
    <text evidence="2">Belongs to the bacterial solute-binding protein 2 family.</text>
</comment>
<proteinExistence type="inferred from homology"/>
<dbReference type="SUPFAM" id="SSF53822">
    <property type="entry name" value="Periplasmic binding protein-like I"/>
    <property type="match status" value="1"/>
</dbReference>
<protein>
    <submittedName>
        <fullName evidence="6">Substrate-binding domain-containing protein</fullName>
    </submittedName>
</protein>
<evidence type="ECO:0000256" key="3">
    <source>
        <dbReference type="ARBA" id="ARBA00022729"/>
    </source>
</evidence>
<evidence type="ECO:0000313" key="7">
    <source>
        <dbReference type="Proteomes" id="UP000633936"/>
    </source>
</evidence>
<feature type="domain" description="Periplasmic binding protein" evidence="5">
    <location>
        <begin position="34"/>
        <end position="299"/>
    </location>
</feature>
<organism evidence="6 7">
    <name type="scientific">Blautia intestinalis</name>
    <dbReference type="NCBI Taxonomy" id="2763028"/>
    <lineage>
        <taxon>Bacteria</taxon>
        <taxon>Bacillati</taxon>
        <taxon>Bacillota</taxon>
        <taxon>Clostridia</taxon>
        <taxon>Lachnospirales</taxon>
        <taxon>Lachnospiraceae</taxon>
        <taxon>Blautia</taxon>
    </lineage>
</organism>
<dbReference type="EMBL" id="JACOQE010000005">
    <property type="protein sequence ID" value="MBC5740825.1"/>
    <property type="molecule type" value="Genomic_DNA"/>
</dbReference>
<keyword evidence="7" id="KW-1185">Reference proteome</keyword>
<comment type="caution">
    <text evidence="6">The sequence shown here is derived from an EMBL/GenBank/DDBJ whole genome shotgun (WGS) entry which is preliminary data.</text>
</comment>
<keyword evidence="3 4" id="KW-0732">Signal</keyword>
<dbReference type="PANTHER" id="PTHR46847">
    <property type="entry name" value="D-ALLOSE-BINDING PERIPLASMIC PROTEIN-RELATED"/>
    <property type="match status" value="1"/>
</dbReference>
<name>A0ABR7I2T6_9FIRM</name>
<feature type="signal peptide" evidence="4">
    <location>
        <begin position="1"/>
        <end position="20"/>
    </location>
</feature>
<reference evidence="6 7" key="1">
    <citation type="submission" date="2020-08" db="EMBL/GenBank/DDBJ databases">
        <title>Genome public.</title>
        <authorList>
            <person name="Liu C."/>
            <person name="Sun Q."/>
        </authorList>
    </citation>
    <scope>NUCLEOTIDE SEQUENCE [LARGE SCALE GENOMIC DNA]</scope>
    <source>
        <strain evidence="6 7">27-44</strain>
    </source>
</reference>
<sequence>MKKKLVSSLLCAGMAVTAIAGTGLSVQADDGYTFAMLVPTMNHEYFENCVEFANKCAEEFNCTVNVYNADNNADTMSKNVEDAIAAGVDGILIDPYYASGTKCAEMCEAAEIPMIAFDSDIEEFNPQEDYTQYISFIGPDDADAGYNMACNLFENATPDEDGTLYVGVVQGTPGTAVATNREVGFDKALDEYTNEKGMKIEVVGRVNGDFAAETSLSATEDLLQKSDKINGIWAANGGTATGVMAACKNAGLEPGKDITIVGMDLNSSNVEAVENGELQYDIGGHWLVGGYAVIQMYDYLNGCKIETPKTILKLLPITKDTVSKFYTDYPDNIPANFDIKAASQTNGGDAQYSSFEFKFSE</sequence>
<dbReference type="Pfam" id="PF13407">
    <property type="entry name" value="Peripla_BP_4"/>
    <property type="match status" value="1"/>
</dbReference>
<comment type="subcellular location">
    <subcellularLocation>
        <location evidence="1">Cell envelope</location>
    </subcellularLocation>
</comment>
<feature type="chain" id="PRO_5046775455" evidence="4">
    <location>
        <begin position="21"/>
        <end position="361"/>
    </location>
</feature>
<evidence type="ECO:0000256" key="4">
    <source>
        <dbReference type="SAM" id="SignalP"/>
    </source>
</evidence>
<dbReference type="Proteomes" id="UP000633936">
    <property type="component" value="Unassembled WGS sequence"/>
</dbReference>
<evidence type="ECO:0000313" key="6">
    <source>
        <dbReference type="EMBL" id="MBC5740825.1"/>
    </source>
</evidence>
<evidence type="ECO:0000256" key="1">
    <source>
        <dbReference type="ARBA" id="ARBA00004196"/>
    </source>
</evidence>
<evidence type="ECO:0000256" key="2">
    <source>
        <dbReference type="ARBA" id="ARBA00007639"/>
    </source>
</evidence>